<keyword evidence="4 5" id="KW-0378">Hydrolase</keyword>
<keyword evidence="1 5" id="KW-1277">Toxin-antitoxin system</keyword>
<evidence type="ECO:0000256" key="5">
    <source>
        <dbReference type="HAMAP-Rule" id="MF_00265"/>
    </source>
</evidence>
<comment type="similarity">
    <text evidence="5">Belongs to the PINc/VapC protein family.</text>
</comment>
<dbReference type="Proteomes" id="UP000628109">
    <property type="component" value="Unassembled WGS sequence"/>
</dbReference>
<feature type="domain" description="PIN" evidence="6">
    <location>
        <begin position="17"/>
        <end position="136"/>
    </location>
</feature>
<evidence type="ECO:0000313" key="8">
    <source>
        <dbReference type="Proteomes" id="UP000628109"/>
    </source>
</evidence>
<keyword evidence="5" id="KW-0800">Toxin</keyword>
<dbReference type="SUPFAM" id="SSF88723">
    <property type="entry name" value="PIN domain-like"/>
    <property type="match status" value="1"/>
</dbReference>
<dbReference type="Pfam" id="PF01850">
    <property type="entry name" value="PIN"/>
    <property type="match status" value="1"/>
</dbReference>
<name>A0ABQ1ETF8_SPHSA</name>
<protein>
    <recommendedName>
        <fullName evidence="5">Ribonuclease VapC</fullName>
        <shortName evidence="5">RNase VapC</shortName>
        <ecNumber evidence="5">3.1.-.-</ecNumber>
    </recommendedName>
    <alternativeName>
        <fullName evidence="5">Toxin VapC</fullName>
    </alternativeName>
</protein>
<dbReference type="InterPro" id="IPR002716">
    <property type="entry name" value="PIN_dom"/>
</dbReference>
<comment type="cofactor">
    <cofactor evidence="5">
        <name>Mg(2+)</name>
        <dbReference type="ChEBI" id="CHEBI:18420"/>
    </cofactor>
</comment>
<comment type="caution">
    <text evidence="7">The sequence shown here is derived from an EMBL/GenBank/DDBJ whole genome shotgun (WGS) entry which is preliminary data.</text>
</comment>
<dbReference type="EMBL" id="BMDU01000002">
    <property type="protein sequence ID" value="GFZ86504.1"/>
    <property type="molecule type" value="Genomic_DNA"/>
</dbReference>
<dbReference type="InterPro" id="IPR029060">
    <property type="entry name" value="PIN-like_dom_sf"/>
</dbReference>
<evidence type="ECO:0000259" key="6">
    <source>
        <dbReference type="Pfam" id="PF01850"/>
    </source>
</evidence>
<sequence>MRLSIDPVSMTLTIDALIDSNVIIAALAGDHEHHASSADLFDAGRGHVLGVAAHSYAEAYSTLTRRGTHAPFRFTAEEAWAALESVRTVTQLIGLTPAQTFDTVRSYAADGGIGARLYDRMIGETAVVHGIPTIVTWNIGHMRGLSPTLDVRTPRDFPRA</sequence>
<evidence type="ECO:0000313" key="7">
    <source>
        <dbReference type="EMBL" id="GFZ86504.1"/>
    </source>
</evidence>
<dbReference type="EC" id="3.1.-.-" evidence="5"/>
<keyword evidence="3 5" id="KW-0479">Metal-binding</keyword>
<comment type="function">
    <text evidence="5">Toxic component of a toxin-antitoxin (TA) system. An RNase.</text>
</comment>
<accession>A0ABQ1ETF8</accession>
<evidence type="ECO:0000256" key="3">
    <source>
        <dbReference type="ARBA" id="ARBA00022723"/>
    </source>
</evidence>
<evidence type="ECO:0000256" key="2">
    <source>
        <dbReference type="ARBA" id="ARBA00022722"/>
    </source>
</evidence>
<evidence type="ECO:0000256" key="1">
    <source>
        <dbReference type="ARBA" id="ARBA00022649"/>
    </source>
</evidence>
<reference evidence="8" key="1">
    <citation type="journal article" date="2019" name="Int. J. Syst. Evol. Microbiol.">
        <title>The Global Catalogue of Microorganisms (GCM) 10K type strain sequencing project: providing services to taxonomists for standard genome sequencing and annotation.</title>
        <authorList>
            <consortium name="The Broad Institute Genomics Platform"/>
            <consortium name="The Broad Institute Genome Sequencing Center for Infectious Disease"/>
            <person name="Wu L."/>
            <person name="Ma J."/>
        </authorList>
    </citation>
    <scope>NUCLEOTIDE SEQUENCE [LARGE SCALE GENOMIC DNA]</scope>
    <source>
        <strain evidence="8">CCM 7327</strain>
    </source>
</reference>
<dbReference type="InterPro" id="IPR022907">
    <property type="entry name" value="VapC_family"/>
</dbReference>
<dbReference type="HAMAP" id="MF_00265">
    <property type="entry name" value="VapC_Nob1"/>
    <property type="match status" value="1"/>
</dbReference>
<feature type="binding site" evidence="5">
    <location>
        <position position="119"/>
    </location>
    <ligand>
        <name>Mg(2+)</name>
        <dbReference type="ChEBI" id="CHEBI:18420"/>
    </ligand>
</feature>
<keyword evidence="5" id="KW-0460">Magnesium</keyword>
<dbReference type="Gene3D" id="3.40.50.1010">
    <property type="entry name" value="5'-nuclease"/>
    <property type="match status" value="1"/>
</dbReference>
<proteinExistence type="inferred from homology"/>
<evidence type="ECO:0000256" key="4">
    <source>
        <dbReference type="ARBA" id="ARBA00022801"/>
    </source>
</evidence>
<organism evidence="7 8">
    <name type="scientific">Sphingobium fuliginis (strain ATCC 27551)</name>
    <dbReference type="NCBI Taxonomy" id="336203"/>
    <lineage>
        <taxon>Bacteria</taxon>
        <taxon>Pseudomonadati</taxon>
        <taxon>Pseudomonadota</taxon>
        <taxon>Alphaproteobacteria</taxon>
        <taxon>Sphingomonadales</taxon>
        <taxon>Sphingomonadaceae</taxon>
        <taxon>Sphingobium</taxon>
    </lineage>
</organism>
<keyword evidence="2 5" id="KW-0540">Nuclease</keyword>
<gene>
    <name evidence="5" type="primary">vapC</name>
    <name evidence="7" type="ORF">GCM10019071_14860</name>
</gene>
<keyword evidence="8" id="KW-1185">Reference proteome</keyword>
<feature type="binding site" evidence="5">
    <location>
        <position position="19"/>
    </location>
    <ligand>
        <name>Mg(2+)</name>
        <dbReference type="ChEBI" id="CHEBI:18420"/>
    </ligand>
</feature>